<evidence type="ECO:0000313" key="1">
    <source>
        <dbReference type="EMBL" id="QQR93058.1"/>
    </source>
</evidence>
<dbReference type="Proteomes" id="UP000596004">
    <property type="component" value="Chromosome"/>
</dbReference>
<protein>
    <recommendedName>
        <fullName evidence="2">Iron-containing redox enzyme family protein</fullName>
    </recommendedName>
</protein>
<name>A0A7T9DKL5_9ARCH</name>
<proteinExistence type="predicted"/>
<dbReference type="SUPFAM" id="SSF48613">
    <property type="entry name" value="Heme oxygenase-like"/>
    <property type="match status" value="1"/>
</dbReference>
<gene>
    <name evidence="1" type="ORF">IPJ89_02340</name>
</gene>
<dbReference type="AlphaFoldDB" id="A0A7T9DKL5"/>
<dbReference type="EMBL" id="CP064981">
    <property type="protein sequence ID" value="QQR93058.1"/>
    <property type="molecule type" value="Genomic_DNA"/>
</dbReference>
<dbReference type="Gene3D" id="1.20.910.10">
    <property type="entry name" value="Heme oxygenase-like"/>
    <property type="match status" value="1"/>
</dbReference>
<evidence type="ECO:0008006" key="2">
    <source>
        <dbReference type="Google" id="ProtNLM"/>
    </source>
</evidence>
<accession>A0A7T9DKL5</accession>
<sequence length="227" mass="25515">MFNITDEGATPELLTLFENNAKEIQSSLPALTTLSKEQAQTLIQRYVAAIEGNFVPWFCAVTIYARSPQAKYAAMENLDVEIRDDHQGMLRAFAIGAKAEPTHEHYQAVLPHVSKMRKIIAEGSGLKSITVSACLEYFSKEFVPYLAELAKKCDSTNFQYTDIHGEADAIHANQCLWAIEHEAKWGYMKPEVEIEKTINASRDFIKTIFQKSASDSSVQRAFMQGKK</sequence>
<reference evidence="1" key="1">
    <citation type="submission" date="2020-11" db="EMBL/GenBank/DDBJ databases">
        <title>Connecting structure to function with the recovery of over 1000 high-quality activated sludge metagenome-assembled genomes encoding full-length rRNA genes using long-read sequencing.</title>
        <authorList>
            <person name="Singleton C.M."/>
            <person name="Petriglieri F."/>
            <person name="Kristensen J.M."/>
            <person name="Kirkegaard R.H."/>
            <person name="Michaelsen T.Y."/>
            <person name="Andersen M.H."/>
            <person name="Karst S.M."/>
            <person name="Dueholm M.S."/>
            <person name="Nielsen P.H."/>
            <person name="Albertsen M."/>
        </authorList>
    </citation>
    <scope>NUCLEOTIDE SEQUENCE</scope>
    <source>
        <strain evidence="1">Fred_18-Q3-R57-64_BAT3C.431</strain>
    </source>
</reference>
<organism evidence="1">
    <name type="scientific">Candidatus Iainarchaeum sp</name>
    <dbReference type="NCBI Taxonomy" id="3101447"/>
    <lineage>
        <taxon>Archaea</taxon>
        <taxon>Candidatus Iainarchaeota</taxon>
        <taxon>Candidatus Iainarchaeia</taxon>
        <taxon>Candidatus Iainarchaeales</taxon>
        <taxon>Candidatus Iainarchaeaceae</taxon>
        <taxon>Candidatus Iainarchaeum</taxon>
    </lineage>
</organism>
<dbReference type="InterPro" id="IPR016084">
    <property type="entry name" value="Haem_Oase-like_multi-hlx"/>
</dbReference>